<keyword evidence="2" id="KW-1185">Reference proteome</keyword>
<accession>A0A0D0DC03</accession>
<evidence type="ECO:0000313" key="1">
    <source>
        <dbReference type="EMBL" id="KIK81661.1"/>
    </source>
</evidence>
<reference evidence="1 2" key="1">
    <citation type="submission" date="2014-04" db="EMBL/GenBank/DDBJ databases">
        <authorList>
            <consortium name="DOE Joint Genome Institute"/>
            <person name="Kuo A."/>
            <person name="Kohler A."/>
            <person name="Jargeat P."/>
            <person name="Nagy L.G."/>
            <person name="Floudas D."/>
            <person name="Copeland A."/>
            <person name="Barry K.W."/>
            <person name="Cichocki N."/>
            <person name="Veneault-Fourrey C."/>
            <person name="LaButti K."/>
            <person name="Lindquist E.A."/>
            <person name="Lipzen A."/>
            <person name="Lundell T."/>
            <person name="Morin E."/>
            <person name="Murat C."/>
            <person name="Sun H."/>
            <person name="Tunlid A."/>
            <person name="Henrissat B."/>
            <person name="Grigoriev I.V."/>
            <person name="Hibbett D.S."/>
            <person name="Martin F."/>
            <person name="Nordberg H.P."/>
            <person name="Cantor M.N."/>
            <person name="Hua S.X."/>
        </authorList>
    </citation>
    <scope>NUCLEOTIDE SEQUENCE [LARGE SCALE GENOMIC DNA]</scope>
    <source>
        <strain evidence="1 2">Ve08.2h10</strain>
    </source>
</reference>
<name>A0A0D0DC03_9AGAM</name>
<organism evidence="1 2">
    <name type="scientific">Paxillus rubicundulus Ve08.2h10</name>
    <dbReference type="NCBI Taxonomy" id="930991"/>
    <lineage>
        <taxon>Eukaryota</taxon>
        <taxon>Fungi</taxon>
        <taxon>Dikarya</taxon>
        <taxon>Basidiomycota</taxon>
        <taxon>Agaricomycotina</taxon>
        <taxon>Agaricomycetes</taxon>
        <taxon>Agaricomycetidae</taxon>
        <taxon>Boletales</taxon>
        <taxon>Paxilineae</taxon>
        <taxon>Paxillaceae</taxon>
        <taxon>Paxillus</taxon>
    </lineage>
</organism>
<proteinExistence type="predicted"/>
<protein>
    <submittedName>
        <fullName evidence="1">Uncharacterized protein</fullName>
    </submittedName>
</protein>
<gene>
    <name evidence="1" type="ORF">PAXRUDRAFT_155568</name>
</gene>
<dbReference type="OrthoDB" id="3157803at2759"/>
<evidence type="ECO:0000313" key="2">
    <source>
        <dbReference type="Proteomes" id="UP000054538"/>
    </source>
</evidence>
<reference evidence="2" key="2">
    <citation type="submission" date="2015-01" db="EMBL/GenBank/DDBJ databases">
        <title>Evolutionary Origins and Diversification of the Mycorrhizal Mutualists.</title>
        <authorList>
            <consortium name="DOE Joint Genome Institute"/>
            <consortium name="Mycorrhizal Genomics Consortium"/>
            <person name="Kohler A."/>
            <person name="Kuo A."/>
            <person name="Nagy L.G."/>
            <person name="Floudas D."/>
            <person name="Copeland A."/>
            <person name="Barry K.W."/>
            <person name="Cichocki N."/>
            <person name="Veneault-Fourrey C."/>
            <person name="LaButti K."/>
            <person name="Lindquist E.A."/>
            <person name="Lipzen A."/>
            <person name="Lundell T."/>
            <person name="Morin E."/>
            <person name="Murat C."/>
            <person name="Riley R."/>
            <person name="Ohm R."/>
            <person name="Sun H."/>
            <person name="Tunlid A."/>
            <person name="Henrissat B."/>
            <person name="Grigoriev I.V."/>
            <person name="Hibbett D.S."/>
            <person name="Martin F."/>
        </authorList>
    </citation>
    <scope>NUCLEOTIDE SEQUENCE [LARGE SCALE GENOMIC DNA]</scope>
    <source>
        <strain evidence="2">Ve08.2h10</strain>
    </source>
</reference>
<dbReference type="InParanoid" id="A0A0D0DC03"/>
<dbReference type="Proteomes" id="UP000054538">
    <property type="component" value="Unassembled WGS sequence"/>
</dbReference>
<dbReference type="AlphaFoldDB" id="A0A0D0DC03"/>
<dbReference type="EMBL" id="KN825755">
    <property type="protein sequence ID" value="KIK81661.1"/>
    <property type="molecule type" value="Genomic_DNA"/>
</dbReference>
<dbReference type="HOGENOM" id="CLU_2292588_0_0_1"/>
<sequence>MKPTAMKADLLSSHDVSTFIHNTFINFLQQLKTSIQSPATGQILTTMDLWLADQTKAAFLGIVALDQGQTTMGITLSGCCLSRYLRCSHWPQSWMVLHCTL</sequence>